<comment type="caution">
    <text evidence="12">The sequence shown here is derived from an EMBL/GenBank/DDBJ whole genome shotgun (WGS) entry which is preliminary data.</text>
</comment>
<proteinExistence type="inferred from homology"/>
<dbReference type="NCBIfam" id="TIGR01044">
    <property type="entry name" value="rplV_bact"/>
    <property type="match status" value="1"/>
</dbReference>
<evidence type="ECO:0000313" key="12">
    <source>
        <dbReference type="EMBL" id="KKT90221.1"/>
    </source>
</evidence>
<comment type="subunit">
    <text evidence="7 9">Part of the 50S ribosomal subunit.</text>
</comment>
<dbReference type="InterPro" id="IPR036394">
    <property type="entry name" value="Ribosomal_uL22_sf"/>
</dbReference>
<evidence type="ECO:0000256" key="1">
    <source>
        <dbReference type="ARBA" id="ARBA00009451"/>
    </source>
</evidence>
<evidence type="ECO:0000256" key="4">
    <source>
        <dbReference type="ARBA" id="ARBA00022980"/>
    </source>
</evidence>
<evidence type="ECO:0000256" key="10">
    <source>
        <dbReference type="RuleBase" id="RU004008"/>
    </source>
</evidence>
<evidence type="ECO:0000256" key="6">
    <source>
        <dbReference type="ARBA" id="ARBA00035207"/>
    </source>
</evidence>
<dbReference type="Pfam" id="PF00237">
    <property type="entry name" value="Ribosomal_L22"/>
    <property type="match status" value="1"/>
</dbReference>
<dbReference type="Gene3D" id="3.90.470.10">
    <property type="entry name" value="Ribosomal protein L22/L17"/>
    <property type="match status" value="1"/>
</dbReference>
<dbReference type="EMBL" id="LCKD01000004">
    <property type="protein sequence ID" value="KKT90221.1"/>
    <property type="molecule type" value="Genomic_DNA"/>
</dbReference>
<dbReference type="HAMAP" id="MF_01331_B">
    <property type="entry name" value="Ribosomal_uL22_B"/>
    <property type="match status" value="1"/>
</dbReference>
<protein>
    <recommendedName>
        <fullName evidence="6 7">Large ribosomal subunit protein uL22</fullName>
    </recommendedName>
</protein>
<feature type="region of interest" description="Disordered" evidence="11">
    <location>
        <begin position="120"/>
        <end position="139"/>
    </location>
</feature>
<evidence type="ECO:0000256" key="11">
    <source>
        <dbReference type="SAM" id="MobiDB-lite"/>
    </source>
</evidence>
<accession>A0A0G1L2K7</accession>
<dbReference type="PANTHER" id="PTHR13501:SF8">
    <property type="entry name" value="LARGE RIBOSOMAL SUBUNIT PROTEIN UL22M"/>
    <property type="match status" value="1"/>
</dbReference>
<dbReference type="GO" id="GO:0022625">
    <property type="term" value="C:cytosolic large ribosomal subunit"/>
    <property type="evidence" value="ECO:0007669"/>
    <property type="project" value="TreeGrafter"/>
</dbReference>
<dbReference type="GO" id="GO:0003735">
    <property type="term" value="F:structural constituent of ribosome"/>
    <property type="evidence" value="ECO:0007669"/>
    <property type="project" value="InterPro"/>
</dbReference>
<dbReference type="InterPro" id="IPR005727">
    <property type="entry name" value="Ribosomal_uL22_bac/chlpt-type"/>
</dbReference>
<dbReference type="PANTHER" id="PTHR13501">
    <property type="entry name" value="CHLOROPLAST 50S RIBOSOMAL PROTEIN L22-RELATED"/>
    <property type="match status" value="1"/>
</dbReference>
<dbReference type="GO" id="GO:0019843">
    <property type="term" value="F:rRNA binding"/>
    <property type="evidence" value="ECO:0007669"/>
    <property type="project" value="UniProtKB-UniRule"/>
</dbReference>
<sequence length="165" mass="18815">MQTVTKLNNLRLAPRKVRSVANLLKGKDVLAALDQLEFFVKRPSPHMIKLLKSALANAENNFHMVKENLYIKSILVNEGVKLRRFEPKGFGRVSPIQKKTSLITVVLDEKVAGLKRTVKSKPEHVHEHKVETEAKTDKKPEIKTEIGKKVSKKGFVKRIFQRKTV</sequence>
<dbReference type="InterPro" id="IPR001063">
    <property type="entry name" value="Ribosomal_uL22"/>
</dbReference>
<evidence type="ECO:0000256" key="3">
    <source>
        <dbReference type="ARBA" id="ARBA00022884"/>
    </source>
</evidence>
<evidence type="ECO:0000313" key="13">
    <source>
        <dbReference type="Proteomes" id="UP000034368"/>
    </source>
</evidence>
<dbReference type="AlphaFoldDB" id="A0A0G1L2K7"/>
<keyword evidence="2 7" id="KW-0699">rRNA-binding</keyword>
<keyword evidence="3 7" id="KW-0694">RNA-binding</keyword>
<evidence type="ECO:0000256" key="5">
    <source>
        <dbReference type="ARBA" id="ARBA00023274"/>
    </source>
</evidence>
<name>A0A0G1L2K7_9BACT</name>
<organism evidence="12 13">
    <name type="scientific">Candidatus Yanofskybacteria bacterium GW2011_GWB1_45_11</name>
    <dbReference type="NCBI Taxonomy" id="1619026"/>
    <lineage>
        <taxon>Bacteria</taxon>
        <taxon>Candidatus Yanofskyibacteriota</taxon>
    </lineage>
</organism>
<reference evidence="12 13" key="1">
    <citation type="journal article" date="2015" name="Nature">
        <title>rRNA introns, odd ribosomes, and small enigmatic genomes across a large radiation of phyla.</title>
        <authorList>
            <person name="Brown C.T."/>
            <person name="Hug L.A."/>
            <person name="Thomas B.C."/>
            <person name="Sharon I."/>
            <person name="Castelle C.J."/>
            <person name="Singh A."/>
            <person name="Wilkins M.J."/>
            <person name="Williams K.H."/>
            <person name="Banfield J.F."/>
        </authorList>
    </citation>
    <scope>NUCLEOTIDE SEQUENCE [LARGE SCALE GENOMIC DNA]</scope>
</reference>
<dbReference type="SUPFAM" id="SSF54843">
    <property type="entry name" value="Ribosomal protein L22"/>
    <property type="match status" value="1"/>
</dbReference>
<keyword evidence="4 7" id="KW-0689">Ribosomal protein</keyword>
<dbReference type="CDD" id="cd00336">
    <property type="entry name" value="Ribosomal_L22"/>
    <property type="match status" value="1"/>
</dbReference>
<keyword evidence="5 7" id="KW-0687">Ribonucleoprotein</keyword>
<comment type="similarity">
    <text evidence="1 7 8">Belongs to the universal ribosomal protein uL22 family.</text>
</comment>
<evidence type="ECO:0000256" key="8">
    <source>
        <dbReference type="RuleBase" id="RU004005"/>
    </source>
</evidence>
<evidence type="ECO:0000256" key="2">
    <source>
        <dbReference type="ARBA" id="ARBA00022730"/>
    </source>
</evidence>
<comment type="function">
    <text evidence="7 10">This protein binds specifically to 23S rRNA; its binding is stimulated by other ribosomal proteins, e.g., L4, L17, and L20. It is important during the early stages of 50S assembly. It makes multiple contacts with different domains of the 23S rRNA in the assembled 50S subunit and ribosome.</text>
</comment>
<evidence type="ECO:0000256" key="7">
    <source>
        <dbReference type="HAMAP-Rule" id="MF_01331"/>
    </source>
</evidence>
<dbReference type="Proteomes" id="UP000034368">
    <property type="component" value="Unassembled WGS sequence"/>
</dbReference>
<gene>
    <name evidence="7" type="primary">rplV</name>
    <name evidence="12" type="ORF">UW90_C0004G0026</name>
</gene>
<dbReference type="GO" id="GO:0006412">
    <property type="term" value="P:translation"/>
    <property type="evidence" value="ECO:0007669"/>
    <property type="project" value="UniProtKB-UniRule"/>
</dbReference>
<evidence type="ECO:0000256" key="9">
    <source>
        <dbReference type="RuleBase" id="RU004006"/>
    </source>
</evidence>
<comment type="function">
    <text evidence="7">The globular domain of the protein is located near the polypeptide exit tunnel on the outside of the subunit, while an extended beta-hairpin is found that lines the wall of the exit tunnel in the center of the 70S ribosome.</text>
</comment>
<dbReference type="InterPro" id="IPR047867">
    <property type="entry name" value="Ribosomal_uL22_bac/org-type"/>
</dbReference>